<evidence type="ECO:0000256" key="7">
    <source>
        <dbReference type="RuleBase" id="RU363032"/>
    </source>
</evidence>
<keyword evidence="2 7" id="KW-0813">Transport</keyword>
<dbReference type="RefSeq" id="WP_066513904.1">
    <property type="nucleotide sequence ID" value="NZ_LNCU01000115.1"/>
</dbReference>
<dbReference type="Pfam" id="PF00528">
    <property type="entry name" value="BPD_transp_1"/>
    <property type="match status" value="1"/>
</dbReference>
<dbReference type="GO" id="GO:0005886">
    <property type="term" value="C:plasma membrane"/>
    <property type="evidence" value="ECO:0007669"/>
    <property type="project" value="UniProtKB-SubCell"/>
</dbReference>
<feature type="transmembrane region" description="Helical" evidence="7">
    <location>
        <begin position="208"/>
        <end position="229"/>
    </location>
</feature>
<evidence type="ECO:0000313" key="9">
    <source>
        <dbReference type="EMBL" id="KWV46855.1"/>
    </source>
</evidence>
<proteinExistence type="inferred from homology"/>
<keyword evidence="4 7" id="KW-0812">Transmembrane</keyword>
<reference evidence="9 10" key="1">
    <citation type="submission" date="2015-11" db="EMBL/GenBank/DDBJ databases">
        <title>Draft Genome Sequence of the Strain BR 10303 (Bradyrhizobium sp.) isolated from nodules of Centrolobium paraense.</title>
        <authorList>
            <person name="Zelli J.E."/>
            <person name="Simoes-Araujo J.L."/>
            <person name="Barauna A.C."/>
            <person name="Silva K."/>
        </authorList>
    </citation>
    <scope>NUCLEOTIDE SEQUENCE [LARGE SCALE GENOMIC DNA]</scope>
    <source>
        <strain evidence="9 10">BR 10303</strain>
    </source>
</reference>
<name>A0A109JDE0_9BRAD</name>
<keyword evidence="3" id="KW-1003">Cell membrane</keyword>
<dbReference type="InterPro" id="IPR035906">
    <property type="entry name" value="MetI-like_sf"/>
</dbReference>
<dbReference type="CDD" id="cd06261">
    <property type="entry name" value="TM_PBP2"/>
    <property type="match status" value="1"/>
</dbReference>
<comment type="caution">
    <text evidence="9">The sequence shown here is derived from an EMBL/GenBank/DDBJ whole genome shotgun (WGS) entry which is preliminary data.</text>
</comment>
<keyword evidence="10" id="KW-1185">Reference proteome</keyword>
<feature type="domain" description="ABC transmembrane type-1" evidence="8">
    <location>
        <begin position="70"/>
        <end position="253"/>
    </location>
</feature>
<sequence>MPADIFAKRRNDRLLFFGALAALTAGSIFITNYDPVAGFTSIGKAFVWGASNFYPNARALTKLPDIALKLRDTILMSVAATTVAAIFALMLAMVGSRTTRINAVFGAIARAIASVLRNIPLVAWAMILMLAFSQSQLTGFLALFFGSLGFLTRAFIETIDEVSIHAVEALQATGASHTSIILQAVLPSSLPQMISWLLFMIDTNIRDATLVGLLTGTGVGFSFDVYYKSFHFHEASLVVLMIVITIICIEMMSNYIRRIIL</sequence>
<evidence type="ECO:0000313" key="10">
    <source>
        <dbReference type="Proteomes" id="UP000057737"/>
    </source>
</evidence>
<accession>A0A109JDE0</accession>
<evidence type="ECO:0000256" key="4">
    <source>
        <dbReference type="ARBA" id="ARBA00022692"/>
    </source>
</evidence>
<gene>
    <name evidence="9" type="ORF">AS156_20730</name>
</gene>
<evidence type="ECO:0000256" key="5">
    <source>
        <dbReference type="ARBA" id="ARBA00022989"/>
    </source>
</evidence>
<protein>
    <submittedName>
        <fullName evidence="9">Phosphonate ABC transporter permease</fullName>
    </submittedName>
</protein>
<feature type="transmembrane region" description="Helical" evidence="7">
    <location>
        <begin position="12"/>
        <end position="30"/>
    </location>
</feature>
<evidence type="ECO:0000256" key="2">
    <source>
        <dbReference type="ARBA" id="ARBA00022448"/>
    </source>
</evidence>
<keyword evidence="6 7" id="KW-0472">Membrane</keyword>
<evidence type="ECO:0000256" key="1">
    <source>
        <dbReference type="ARBA" id="ARBA00004651"/>
    </source>
</evidence>
<dbReference type="PROSITE" id="PS50928">
    <property type="entry name" value="ABC_TM1"/>
    <property type="match status" value="1"/>
</dbReference>
<dbReference type="Proteomes" id="UP000057737">
    <property type="component" value="Unassembled WGS sequence"/>
</dbReference>
<dbReference type="Gene3D" id="1.10.3720.10">
    <property type="entry name" value="MetI-like"/>
    <property type="match status" value="1"/>
</dbReference>
<dbReference type="PANTHER" id="PTHR30043">
    <property type="entry name" value="PHOSPHONATES TRANSPORT SYSTEM PERMEASE PROTEIN"/>
    <property type="match status" value="1"/>
</dbReference>
<dbReference type="GO" id="GO:0055085">
    <property type="term" value="P:transmembrane transport"/>
    <property type="evidence" value="ECO:0007669"/>
    <property type="project" value="InterPro"/>
</dbReference>
<evidence type="ECO:0000256" key="3">
    <source>
        <dbReference type="ARBA" id="ARBA00022475"/>
    </source>
</evidence>
<dbReference type="PANTHER" id="PTHR30043:SF1">
    <property type="entry name" value="ABC TRANSPORT SYSTEM PERMEASE PROTEIN P69"/>
    <property type="match status" value="1"/>
</dbReference>
<feature type="transmembrane region" description="Helical" evidence="7">
    <location>
        <begin position="180"/>
        <end position="201"/>
    </location>
</feature>
<evidence type="ECO:0000259" key="8">
    <source>
        <dbReference type="PROSITE" id="PS50928"/>
    </source>
</evidence>
<dbReference type="OrthoDB" id="9808005at2"/>
<keyword evidence="5 7" id="KW-1133">Transmembrane helix</keyword>
<dbReference type="InterPro" id="IPR000515">
    <property type="entry name" value="MetI-like"/>
</dbReference>
<feature type="transmembrane region" description="Helical" evidence="7">
    <location>
        <begin position="74"/>
        <end position="95"/>
    </location>
</feature>
<dbReference type="EMBL" id="LNCU01000115">
    <property type="protein sequence ID" value="KWV46855.1"/>
    <property type="molecule type" value="Genomic_DNA"/>
</dbReference>
<dbReference type="AlphaFoldDB" id="A0A109JDE0"/>
<evidence type="ECO:0000256" key="6">
    <source>
        <dbReference type="ARBA" id="ARBA00023136"/>
    </source>
</evidence>
<dbReference type="SUPFAM" id="SSF161098">
    <property type="entry name" value="MetI-like"/>
    <property type="match status" value="1"/>
</dbReference>
<feature type="transmembrane region" description="Helical" evidence="7">
    <location>
        <begin position="235"/>
        <end position="256"/>
    </location>
</feature>
<feature type="transmembrane region" description="Helical" evidence="7">
    <location>
        <begin position="107"/>
        <end position="130"/>
    </location>
</feature>
<comment type="similarity">
    <text evidence="7">Belongs to the binding-protein-dependent transport system permease family.</text>
</comment>
<comment type="subcellular location">
    <subcellularLocation>
        <location evidence="1 7">Cell membrane</location>
        <topology evidence="1 7">Multi-pass membrane protein</topology>
    </subcellularLocation>
</comment>
<organism evidence="9 10">
    <name type="scientific">Bradyrhizobium macuxiense</name>
    <dbReference type="NCBI Taxonomy" id="1755647"/>
    <lineage>
        <taxon>Bacteria</taxon>
        <taxon>Pseudomonadati</taxon>
        <taxon>Pseudomonadota</taxon>
        <taxon>Alphaproteobacteria</taxon>
        <taxon>Hyphomicrobiales</taxon>
        <taxon>Nitrobacteraceae</taxon>
        <taxon>Bradyrhizobium</taxon>
    </lineage>
</organism>